<reference evidence="1" key="2">
    <citation type="journal article" date="2015" name="Data Brief">
        <title>Shoot transcriptome of the giant reed, Arundo donax.</title>
        <authorList>
            <person name="Barrero R.A."/>
            <person name="Guerrero F.D."/>
            <person name="Moolhuijzen P."/>
            <person name="Goolsby J.A."/>
            <person name="Tidwell J."/>
            <person name="Bellgard S.E."/>
            <person name="Bellgard M.I."/>
        </authorList>
    </citation>
    <scope>NUCLEOTIDE SEQUENCE</scope>
    <source>
        <tissue evidence="1">Shoot tissue taken approximately 20 cm above the soil surface</tissue>
    </source>
</reference>
<name>A0A0A9CW30_ARUDO</name>
<organism evidence="1">
    <name type="scientific">Arundo donax</name>
    <name type="common">Giant reed</name>
    <name type="synonym">Donax arundinaceus</name>
    <dbReference type="NCBI Taxonomy" id="35708"/>
    <lineage>
        <taxon>Eukaryota</taxon>
        <taxon>Viridiplantae</taxon>
        <taxon>Streptophyta</taxon>
        <taxon>Embryophyta</taxon>
        <taxon>Tracheophyta</taxon>
        <taxon>Spermatophyta</taxon>
        <taxon>Magnoliopsida</taxon>
        <taxon>Liliopsida</taxon>
        <taxon>Poales</taxon>
        <taxon>Poaceae</taxon>
        <taxon>PACMAD clade</taxon>
        <taxon>Arundinoideae</taxon>
        <taxon>Arundineae</taxon>
        <taxon>Arundo</taxon>
    </lineage>
</organism>
<proteinExistence type="predicted"/>
<evidence type="ECO:0000313" key="1">
    <source>
        <dbReference type="EMBL" id="JAD78603.1"/>
    </source>
</evidence>
<dbReference type="AlphaFoldDB" id="A0A0A9CW30"/>
<reference evidence="1" key="1">
    <citation type="submission" date="2014-09" db="EMBL/GenBank/DDBJ databases">
        <authorList>
            <person name="Magalhaes I.L.F."/>
            <person name="Oliveira U."/>
            <person name="Santos F.R."/>
            <person name="Vidigal T.H.D.A."/>
            <person name="Brescovit A.D."/>
            <person name="Santos A.J."/>
        </authorList>
    </citation>
    <scope>NUCLEOTIDE SEQUENCE</scope>
    <source>
        <tissue evidence="1">Shoot tissue taken approximately 20 cm above the soil surface</tissue>
    </source>
</reference>
<sequence length="50" mass="5869">MLQAYLKQHKLNRCKQKFLFLCCGYARREVYLALSGKKADFAVLFHSCQV</sequence>
<dbReference type="EMBL" id="GBRH01219292">
    <property type="protein sequence ID" value="JAD78603.1"/>
    <property type="molecule type" value="Transcribed_RNA"/>
</dbReference>
<protein>
    <submittedName>
        <fullName evidence="1">UPL7</fullName>
    </submittedName>
</protein>
<accession>A0A0A9CW30</accession>